<evidence type="ECO:0000313" key="8">
    <source>
        <dbReference type="EMBL" id="MBG0740405.1"/>
    </source>
</evidence>
<evidence type="ECO:0000256" key="1">
    <source>
        <dbReference type="ARBA" id="ARBA00022475"/>
    </source>
</evidence>
<dbReference type="GO" id="GO:0005886">
    <property type="term" value="C:plasma membrane"/>
    <property type="evidence" value="ECO:0007669"/>
    <property type="project" value="InterPro"/>
</dbReference>
<accession>A0A931CQ94</accession>
<sequence length="161" mass="16612">MSTEPREPQAGNPGRESVNPGREPGRPGSEPVDRKRSSVPAKPGLGQDGGSGSTGANSPDSPVGRKRTAAPPPGANSRTRAAAVWVAVAVSLVVLVLLIIFFIQNQDQVLVRFLGMEGSLALGIALFIAAVGGGILVALAGGARIVQLRVQSRRVRKLGNH</sequence>
<dbReference type="RefSeq" id="WP_196397343.1">
    <property type="nucleotide sequence ID" value="NZ_JADNYM010000017.1"/>
</dbReference>
<evidence type="ECO:0000256" key="3">
    <source>
        <dbReference type="ARBA" id="ARBA00022989"/>
    </source>
</evidence>
<feature type="domain" description="Lipopolysaccharide assembly protein A" evidence="7">
    <location>
        <begin position="104"/>
        <end position="157"/>
    </location>
</feature>
<evidence type="ECO:0000256" key="5">
    <source>
        <dbReference type="SAM" id="MobiDB-lite"/>
    </source>
</evidence>
<protein>
    <submittedName>
        <fullName evidence="8">DUF1049 domain-containing protein</fullName>
    </submittedName>
</protein>
<name>A0A931CQ94_9MICC</name>
<dbReference type="AlphaFoldDB" id="A0A931CQ94"/>
<feature type="transmembrane region" description="Helical" evidence="6">
    <location>
        <begin position="82"/>
        <end position="103"/>
    </location>
</feature>
<evidence type="ECO:0000256" key="2">
    <source>
        <dbReference type="ARBA" id="ARBA00022692"/>
    </source>
</evidence>
<comment type="caution">
    <text evidence="8">The sequence shown here is derived from an EMBL/GenBank/DDBJ whole genome shotgun (WGS) entry which is preliminary data.</text>
</comment>
<keyword evidence="3 6" id="KW-1133">Transmembrane helix</keyword>
<dbReference type="InterPro" id="IPR010445">
    <property type="entry name" value="LapA_dom"/>
</dbReference>
<feature type="region of interest" description="Disordered" evidence="5">
    <location>
        <begin position="1"/>
        <end position="76"/>
    </location>
</feature>
<proteinExistence type="predicted"/>
<evidence type="ECO:0000313" key="9">
    <source>
        <dbReference type="Proteomes" id="UP000655366"/>
    </source>
</evidence>
<organism evidence="8 9">
    <name type="scientific">Arthrobacter terrae</name>
    <dbReference type="NCBI Taxonomy" id="2935737"/>
    <lineage>
        <taxon>Bacteria</taxon>
        <taxon>Bacillati</taxon>
        <taxon>Actinomycetota</taxon>
        <taxon>Actinomycetes</taxon>
        <taxon>Micrococcales</taxon>
        <taxon>Micrococcaceae</taxon>
        <taxon>Arthrobacter</taxon>
    </lineage>
</organism>
<keyword evidence="4 6" id="KW-0472">Membrane</keyword>
<evidence type="ECO:0000259" key="7">
    <source>
        <dbReference type="Pfam" id="PF06305"/>
    </source>
</evidence>
<dbReference type="Pfam" id="PF06305">
    <property type="entry name" value="LapA_dom"/>
    <property type="match status" value="1"/>
</dbReference>
<keyword evidence="9" id="KW-1185">Reference proteome</keyword>
<dbReference type="EMBL" id="JADNYM010000017">
    <property type="protein sequence ID" value="MBG0740405.1"/>
    <property type="molecule type" value="Genomic_DNA"/>
</dbReference>
<keyword evidence="2 6" id="KW-0812">Transmembrane</keyword>
<dbReference type="Proteomes" id="UP000655366">
    <property type="component" value="Unassembled WGS sequence"/>
</dbReference>
<feature type="compositionally biased region" description="Low complexity" evidence="5">
    <location>
        <begin position="20"/>
        <end position="30"/>
    </location>
</feature>
<keyword evidence="1" id="KW-1003">Cell membrane</keyword>
<gene>
    <name evidence="8" type="ORF">IV500_13540</name>
</gene>
<feature type="transmembrane region" description="Helical" evidence="6">
    <location>
        <begin position="123"/>
        <end position="146"/>
    </location>
</feature>
<evidence type="ECO:0000256" key="4">
    <source>
        <dbReference type="ARBA" id="ARBA00023136"/>
    </source>
</evidence>
<reference evidence="8 9" key="1">
    <citation type="submission" date="2020-11" db="EMBL/GenBank/DDBJ databases">
        <title>Arthrobacter antarcticus sp. nov., isolated from Antarctic Soil.</title>
        <authorList>
            <person name="Li J."/>
        </authorList>
    </citation>
    <scope>NUCLEOTIDE SEQUENCE [LARGE SCALE GENOMIC DNA]</scope>
    <source>
        <strain evidence="8 9">Z1-20</strain>
    </source>
</reference>
<evidence type="ECO:0000256" key="6">
    <source>
        <dbReference type="SAM" id="Phobius"/>
    </source>
</evidence>